<evidence type="ECO:0000256" key="5">
    <source>
        <dbReference type="ARBA" id="ARBA00022777"/>
    </source>
</evidence>
<dbReference type="Pfam" id="PF08543">
    <property type="entry name" value="Phos_pyr_kin"/>
    <property type="match status" value="1"/>
</dbReference>
<feature type="domain" description="Thiamine-phosphate synthase ThiN" evidence="8">
    <location>
        <begin position="275"/>
        <end position="446"/>
    </location>
</feature>
<keyword evidence="4" id="KW-0547">Nucleotide-binding</keyword>
<comment type="pathway">
    <text evidence="1">Cofactor biosynthesis; thiamine diphosphate biosynthesis.</text>
</comment>
<dbReference type="GO" id="GO:0005524">
    <property type="term" value="F:ATP binding"/>
    <property type="evidence" value="ECO:0007669"/>
    <property type="project" value="UniProtKB-KW"/>
</dbReference>
<evidence type="ECO:0000256" key="3">
    <source>
        <dbReference type="ARBA" id="ARBA00022679"/>
    </source>
</evidence>
<dbReference type="GO" id="GO:0009229">
    <property type="term" value="P:thiamine diphosphate biosynthetic process"/>
    <property type="evidence" value="ECO:0007669"/>
    <property type="project" value="UniProtKB-UniPathway"/>
</dbReference>
<keyword evidence="10" id="KW-1185">Reference proteome</keyword>
<evidence type="ECO:0000313" key="10">
    <source>
        <dbReference type="Proteomes" id="UP000002601"/>
    </source>
</evidence>
<dbReference type="SUPFAM" id="SSF53613">
    <property type="entry name" value="Ribokinase-like"/>
    <property type="match status" value="1"/>
</dbReference>
<dbReference type="GO" id="GO:0008902">
    <property type="term" value="F:hydroxymethylpyrimidine kinase activity"/>
    <property type="evidence" value="ECO:0007669"/>
    <property type="project" value="UniProtKB-EC"/>
</dbReference>
<evidence type="ECO:0000259" key="8">
    <source>
        <dbReference type="Pfam" id="PF10120"/>
    </source>
</evidence>
<dbReference type="Gene3D" id="3.40.225.10">
    <property type="entry name" value="Class II aldolase/adducin N-terminal domain"/>
    <property type="match status" value="1"/>
</dbReference>
<dbReference type="eggNOG" id="COG0351">
    <property type="taxonomic scope" value="Bacteria"/>
</dbReference>
<evidence type="ECO:0000313" key="9">
    <source>
        <dbReference type="EMBL" id="ACS79836.1"/>
    </source>
</evidence>
<evidence type="ECO:0000259" key="7">
    <source>
        <dbReference type="Pfam" id="PF08543"/>
    </source>
</evidence>
<dbReference type="STRING" id="526222.Desal_1774"/>
<keyword evidence="3" id="KW-0808">Transferase</keyword>
<keyword evidence="6" id="KW-0067">ATP-binding</keyword>
<dbReference type="Pfam" id="PF10120">
    <property type="entry name" value="ThiN"/>
    <property type="match status" value="1"/>
</dbReference>
<dbReference type="FunFam" id="3.40.1190.20:FF:000003">
    <property type="entry name" value="Phosphomethylpyrimidine kinase ThiD"/>
    <property type="match status" value="1"/>
</dbReference>
<evidence type="ECO:0000256" key="6">
    <source>
        <dbReference type="ARBA" id="ARBA00022840"/>
    </source>
</evidence>
<dbReference type="EMBL" id="CP001649">
    <property type="protein sequence ID" value="ACS79836.1"/>
    <property type="molecule type" value="Genomic_DNA"/>
</dbReference>
<protein>
    <recommendedName>
        <fullName evidence="2">hydroxymethylpyrimidine kinase</fullName>
        <ecNumber evidence="2">2.7.1.49</ecNumber>
    </recommendedName>
</protein>
<dbReference type="PANTHER" id="PTHR20858">
    <property type="entry name" value="PHOSPHOMETHYLPYRIMIDINE KINASE"/>
    <property type="match status" value="1"/>
</dbReference>
<reference evidence="9 10" key="1">
    <citation type="submission" date="2009-06" db="EMBL/GenBank/DDBJ databases">
        <title>Complete sequence of Desulfovibrio salexigens DSM 2638.</title>
        <authorList>
            <consortium name="US DOE Joint Genome Institute"/>
            <person name="Lucas S."/>
            <person name="Copeland A."/>
            <person name="Lapidus A."/>
            <person name="Glavina del Rio T."/>
            <person name="Tice H."/>
            <person name="Bruce D."/>
            <person name="Goodwin L."/>
            <person name="Pitluck S."/>
            <person name="Munk A.C."/>
            <person name="Brettin T."/>
            <person name="Detter J.C."/>
            <person name="Han C."/>
            <person name="Tapia R."/>
            <person name="Larimer F."/>
            <person name="Land M."/>
            <person name="Hauser L."/>
            <person name="Kyrpides N."/>
            <person name="Anderson I."/>
            <person name="Wall J.D."/>
            <person name="Arkin A.P."/>
            <person name="Dehal P."/>
            <person name="Chivian D."/>
            <person name="Giles B."/>
            <person name="Hazen T.C."/>
        </authorList>
    </citation>
    <scope>NUCLEOTIDE SEQUENCE [LARGE SCALE GENOMIC DNA]</scope>
    <source>
        <strain evidence="10">ATCC 14822 / DSM 2638 / NCIMB 8403 / VKM B-1763</strain>
    </source>
</reference>
<evidence type="ECO:0000256" key="1">
    <source>
        <dbReference type="ARBA" id="ARBA00004948"/>
    </source>
</evidence>
<dbReference type="SUPFAM" id="SSF53639">
    <property type="entry name" value="AraD/HMP-PK domain-like"/>
    <property type="match status" value="1"/>
</dbReference>
<evidence type="ECO:0000256" key="4">
    <source>
        <dbReference type="ARBA" id="ARBA00022741"/>
    </source>
</evidence>
<dbReference type="Gene3D" id="3.40.1190.20">
    <property type="match status" value="1"/>
</dbReference>
<dbReference type="InterPro" id="IPR013749">
    <property type="entry name" value="PM/HMP-P_kinase-1"/>
</dbReference>
<feature type="domain" description="Pyridoxamine kinase/Phosphomethylpyrimidine kinase" evidence="7">
    <location>
        <begin position="14"/>
        <end position="256"/>
    </location>
</feature>
<dbReference type="GO" id="GO:0009228">
    <property type="term" value="P:thiamine biosynthetic process"/>
    <property type="evidence" value="ECO:0007669"/>
    <property type="project" value="InterPro"/>
</dbReference>
<dbReference type="GO" id="GO:0008972">
    <property type="term" value="F:phosphomethylpyrimidine kinase activity"/>
    <property type="evidence" value="ECO:0007669"/>
    <property type="project" value="InterPro"/>
</dbReference>
<dbReference type="CDD" id="cd01169">
    <property type="entry name" value="HMPP_kinase"/>
    <property type="match status" value="1"/>
</dbReference>
<dbReference type="KEGG" id="dsa:Desal_1774"/>
<dbReference type="HOGENOM" id="CLU_035788_0_0_7"/>
<dbReference type="NCBIfam" id="TIGR00097">
    <property type="entry name" value="HMP-P_kinase"/>
    <property type="match status" value="1"/>
</dbReference>
<dbReference type="PANTHER" id="PTHR20858:SF17">
    <property type="entry name" value="HYDROXYMETHYLPYRIMIDINE_PHOSPHOMETHYLPYRIMIDINE KINASE THI20-RELATED"/>
    <property type="match status" value="1"/>
</dbReference>
<dbReference type="InterPro" id="IPR004399">
    <property type="entry name" value="HMP/HMP-P_kinase_dom"/>
</dbReference>
<accession>C6BTQ6</accession>
<dbReference type="Proteomes" id="UP000002601">
    <property type="component" value="Chromosome"/>
</dbReference>
<dbReference type="RefSeq" id="WP_015851652.1">
    <property type="nucleotide sequence ID" value="NC_012881.1"/>
</dbReference>
<gene>
    <name evidence="9" type="ordered locus">Desal_1774</name>
</gene>
<proteinExistence type="predicted"/>
<dbReference type="InterPro" id="IPR036409">
    <property type="entry name" value="Aldolase_II/adducin_N_sf"/>
</dbReference>
<dbReference type="GO" id="GO:0005829">
    <property type="term" value="C:cytosol"/>
    <property type="evidence" value="ECO:0007669"/>
    <property type="project" value="TreeGrafter"/>
</dbReference>
<dbReference type="OrthoDB" id="9810880at2"/>
<dbReference type="UniPathway" id="UPA00060">
    <property type="reaction ID" value="UER00138"/>
</dbReference>
<dbReference type="InterPro" id="IPR019293">
    <property type="entry name" value="ThiN"/>
</dbReference>
<dbReference type="EC" id="2.7.1.49" evidence="2"/>
<keyword evidence="5 9" id="KW-0418">Kinase</keyword>
<sequence length="453" mass="47969">MKPLPCVLTIAGSDSGGGAGIQADLKAISMAGCYGASAITALTAQNTTGVTGIEAVSPEFVALQIETVCSDIKVSAAKTGMLFSAPIIRAVGESLKDKDFPLVIDPVCVATSGAKLLKDDAVEAMKEIFPLAELLTPNVPEAELFTGMEIKSREDVFKAIEILLEMGPKAVLVKGGHFDSVAATDWLGIKGQQPIPLMQQRVKTKNSHGTGCTLSATIASGLAKGYDMVTAVRKAQEYLNLALRAGFDLGEGSGPPNHLAPMLIEEMKQGILSDLHEFGLRLECMQGLNELIPEVRMNVSAALPHAGDINDVAAFSGRISCTRKGEVMVCGHPEFGASSHIAKVLLCARKSNPQVNCAAGLRLNERIMASVAECGFVEAWFDRADEPGEIPGTEENTLEWGTCKAMSEHPEPEMIDVVCDSGAKGVEPCLRLLAKDFEDMEAKLKKLLAAMSG</sequence>
<dbReference type="InterPro" id="IPR029056">
    <property type="entry name" value="Ribokinase-like"/>
</dbReference>
<dbReference type="AlphaFoldDB" id="C6BTQ6"/>
<name>C6BTQ6_MARSD</name>
<organism evidence="9 10">
    <name type="scientific">Maridesulfovibrio salexigens (strain ATCC 14822 / DSM 2638 / NCIMB 8403 / VKM B-1763)</name>
    <name type="common">Desulfovibrio salexigens</name>
    <dbReference type="NCBI Taxonomy" id="526222"/>
    <lineage>
        <taxon>Bacteria</taxon>
        <taxon>Pseudomonadati</taxon>
        <taxon>Thermodesulfobacteriota</taxon>
        <taxon>Desulfovibrionia</taxon>
        <taxon>Desulfovibrionales</taxon>
        <taxon>Desulfovibrionaceae</taxon>
        <taxon>Maridesulfovibrio</taxon>
    </lineage>
</organism>
<evidence type="ECO:0000256" key="2">
    <source>
        <dbReference type="ARBA" id="ARBA00012135"/>
    </source>
</evidence>